<keyword evidence="1" id="KW-0812">Transmembrane</keyword>
<proteinExistence type="predicted"/>
<evidence type="ECO:0000256" key="1">
    <source>
        <dbReference type="SAM" id="Phobius"/>
    </source>
</evidence>
<dbReference type="RefSeq" id="XP_003285551.1">
    <property type="nucleotide sequence ID" value="XM_003285503.1"/>
</dbReference>
<dbReference type="FunCoup" id="F0ZDR1">
    <property type="interactions" value="937"/>
</dbReference>
<accession>F0ZDR1</accession>
<dbReference type="KEGG" id="dpp:DICPUDRAFT_149439"/>
<dbReference type="Proteomes" id="UP000001064">
    <property type="component" value="Unassembled WGS sequence"/>
</dbReference>
<dbReference type="InParanoid" id="F0ZDR1"/>
<dbReference type="EMBL" id="GL870988">
    <property type="protein sequence ID" value="EGC37891.1"/>
    <property type="molecule type" value="Genomic_DNA"/>
</dbReference>
<protein>
    <submittedName>
        <fullName evidence="2">Uncharacterized protein</fullName>
    </submittedName>
</protein>
<reference evidence="3" key="1">
    <citation type="journal article" date="2011" name="Genome Biol.">
        <title>Comparative genomics of the social amoebae Dictyostelium discoideum and Dictyostelium purpureum.</title>
        <authorList>
            <consortium name="US DOE Joint Genome Institute (JGI-PGF)"/>
            <person name="Sucgang R."/>
            <person name="Kuo A."/>
            <person name="Tian X."/>
            <person name="Salerno W."/>
            <person name="Parikh A."/>
            <person name="Feasley C.L."/>
            <person name="Dalin E."/>
            <person name="Tu H."/>
            <person name="Huang E."/>
            <person name="Barry K."/>
            <person name="Lindquist E."/>
            <person name="Shapiro H."/>
            <person name="Bruce D."/>
            <person name="Schmutz J."/>
            <person name="Salamov A."/>
            <person name="Fey P."/>
            <person name="Gaudet P."/>
            <person name="Anjard C."/>
            <person name="Babu M.M."/>
            <person name="Basu S."/>
            <person name="Bushmanova Y."/>
            <person name="van der Wel H."/>
            <person name="Katoh-Kurasawa M."/>
            <person name="Dinh C."/>
            <person name="Coutinho P.M."/>
            <person name="Saito T."/>
            <person name="Elias M."/>
            <person name="Schaap P."/>
            <person name="Kay R.R."/>
            <person name="Henrissat B."/>
            <person name="Eichinger L."/>
            <person name="Rivero F."/>
            <person name="Putnam N.H."/>
            <person name="West C.M."/>
            <person name="Loomis W.F."/>
            <person name="Chisholm R.L."/>
            <person name="Shaulsky G."/>
            <person name="Strassmann J.E."/>
            <person name="Queller D.C."/>
            <person name="Kuspa A."/>
            <person name="Grigoriev I.V."/>
        </authorList>
    </citation>
    <scope>NUCLEOTIDE SEQUENCE [LARGE SCALE GENOMIC DNA]</scope>
    <source>
        <strain evidence="3">QSDP1</strain>
    </source>
</reference>
<name>F0ZDR1_DICPU</name>
<organism evidence="2 3">
    <name type="scientific">Dictyostelium purpureum</name>
    <name type="common">Slime mold</name>
    <dbReference type="NCBI Taxonomy" id="5786"/>
    <lineage>
        <taxon>Eukaryota</taxon>
        <taxon>Amoebozoa</taxon>
        <taxon>Evosea</taxon>
        <taxon>Eumycetozoa</taxon>
        <taxon>Dictyostelia</taxon>
        <taxon>Dictyosteliales</taxon>
        <taxon>Dictyosteliaceae</taxon>
        <taxon>Dictyostelium</taxon>
    </lineage>
</organism>
<dbReference type="GeneID" id="10503147"/>
<evidence type="ECO:0000313" key="2">
    <source>
        <dbReference type="EMBL" id="EGC37891.1"/>
    </source>
</evidence>
<feature type="transmembrane region" description="Helical" evidence="1">
    <location>
        <begin position="179"/>
        <end position="205"/>
    </location>
</feature>
<keyword evidence="1" id="KW-1133">Transmembrane helix</keyword>
<keyword evidence="3" id="KW-1185">Reference proteome</keyword>
<dbReference type="AlphaFoldDB" id="F0ZDR1"/>
<sequence>MEKNKINYVHNNNHNRKDIKKRSPSFWKNSILTLAQIPIKNLSMKTCAINKPISEIKVLGIVYKTVGSKTKTIGNLYRGISLSFCFSAVDLGREMLVESIFGGALKLLGIDEKKARHNEAYIEVARKFFDISTKASLFIPYNFLLDCYIVSPAEYSFIRVIFGVILREQLGINFNIKGLIYFIFKLAFKVLFAPFTLFSVVKYLIGSLSSASTVAKESVVQISSSDQINNLFYAALPTLLLFVGKKLIRNTVHLLELKCNQLHQNNPNNQFYKHTSQLFSNFYFRGIVTGILNCPLEVIRLHYVGTFIQSYIDTVDYLKIDPSVDRTNLLAKSIPMALNPISTASIIINSQGVSQKKERKKPVPSY</sequence>
<dbReference type="VEuPathDB" id="AmoebaDB:DICPUDRAFT_149439"/>
<evidence type="ECO:0000313" key="3">
    <source>
        <dbReference type="Proteomes" id="UP000001064"/>
    </source>
</evidence>
<keyword evidence="1" id="KW-0472">Membrane</keyword>
<gene>
    <name evidence="2" type="ORF">DICPUDRAFT_149439</name>
</gene>